<gene>
    <name evidence="2" type="ORF">E5676_scaffold325G00940</name>
    <name evidence="1" type="ORF">E6C27_scaffold130G00660</name>
</gene>
<protein>
    <recommendedName>
        <fullName evidence="5">Senescence-specific cysteine protease sag39</fullName>
    </recommendedName>
</protein>
<dbReference type="EMBL" id="SSTD01002800">
    <property type="protein sequence ID" value="TYK27406.1"/>
    <property type="molecule type" value="Genomic_DNA"/>
</dbReference>
<sequence length="181" mass="20385">MSTTKQLGKHQADRLVELKEQMHYLVEVSDSIHFLKSRLEEIYEKADAIDAVTSRLDGLPIQELLTRVDTLETKVVRTGNYEHGDSSTSYVSHIEERVVELDSSQKSIMEMINSMSKDFRATLDVVRNEIADALENFIFDLEQYFKATSTVTEEAKVTLATMHLSECGGGLDMSTFTKGIA</sequence>
<dbReference type="AlphaFoldDB" id="A0A5D3DUL1"/>
<dbReference type="EMBL" id="SSTE01004567">
    <property type="protein sequence ID" value="KAA0062476.1"/>
    <property type="molecule type" value="Genomic_DNA"/>
</dbReference>
<dbReference type="Proteomes" id="UP000321947">
    <property type="component" value="Unassembled WGS sequence"/>
</dbReference>
<dbReference type="Proteomes" id="UP000321393">
    <property type="component" value="Unassembled WGS sequence"/>
</dbReference>
<dbReference type="OrthoDB" id="1939491at2759"/>
<comment type="caution">
    <text evidence="2">The sequence shown here is derived from an EMBL/GenBank/DDBJ whole genome shotgun (WGS) entry which is preliminary data.</text>
</comment>
<evidence type="ECO:0000313" key="2">
    <source>
        <dbReference type="EMBL" id="TYK27406.1"/>
    </source>
</evidence>
<evidence type="ECO:0008006" key="5">
    <source>
        <dbReference type="Google" id="ProtNLM"/>
    </source>
</evidence>
<organism evidence="2 4">
    <name type="scientific">Cucumis melo var. makuwa</name>
    <name type="common">Oriental melon</name>
    <dbReference type="NCBI Taxonomy" id="1194695"/>
    <lineage>
        <taxon>Eukaryota</taxon>
        <taxon>Viridiplantae</taxon>
        <taxon>Streptophyta</taxon>
        <taxon>Embryophyta</taxon>
        <taxon>Tracheophyta</taxon>
        <taxon>Spermatophyta</taxon>
        <taxon>Magnoliopsida</taxon>
        <taxon>eudicotyledons</taxon>
        <taxon>Gunneridae</taxon>
        <taxon>Pentapetalae</taxon>
        <taxon>rosids</taxon>
        <taxon>fabids</taxon>
        <taxon>Cucurbitales</taxon>
        <taxon>Cucurbitaceae</taxon>
        <taxon>Benincaseae</taxon>
        <taxon>Cucumis</taxon>
    </lineage>
</organism>
<accession>A0A5D3DUL1</accession>
<proteinExistence type="predicted"/>
<evidence type="ECO:0000313" key="3">
    <source>
        <dbReference type="Proteomes" id="UP000321393"/>
    </source>
</evidence>
<evidence type="ECO:0000313" key="4">
    <source>
        <dbReference type="Proteomes" id="UP000321947"/>
    </source>
</evidence>
<name>A0A5D3DUL1_CUCMM</name>
<reference evidence="3 4" key="1">
    <citation type="submission" date="2019-08" db="EMBL/GenBank/DDBJ databases">
        <title>Draft genome sequences of two oriental melons (Cucumis melo L. var makuwa).</title>
        <authorList>
            <person name="Kwon S.-Y."/>
        </authorList>
    </citation>
    <scope>NUCLEOTIDE SEQUENCE [LARGE SCALE GENOMIC DNA]</scope>
    <source>
        <strain evidence="4">cv. Chang Bougi</strain>
        <strain evidence="3">cv. SW 3</strain>
        <tissue evidence="2">Leaf</tissue>
    </source>
</reference>
<evidence type="ECO:0000313" key="1">
    <source>
        <dbReference type="EMBL" id="KAA0062476.1"/>
    </source>
</evidence>